<reference evidence="3" key="1">
    <citation type="submission" date="2016-10" db="EMBL/GenBank/DDBJ databases">
        <authorList>
            <person name="Varghese N."/>
            <person name="Submissions S."/>
        </authorList>
    </citation>
    <scope>NUCLEOTIDE SEQUENCE [LARGE SCALE GENOMIC DNA]</scope>
    <source>
        <strain evidence="3">LMG 26383,CCUG 61248,R- 45681</strain>
    </source>
</reference>
<dbReference type="PANTHER" id="PTHR43689:SF8">
    <property type="entry name" value="ALPHA_BETA-HYDROLASES SUPERFAMILY PROTEIN"/>
    <property type="match status" value="1"/>
</dbReference>
<name>A0A1H7UCM5_9HYPH</name>
<proteinExistence type="predicted"/>
<dbReference type="PANTHER" id="PTHR43689">
    <property type="entry name" value="HYDROLASE"/>
    <property type="match status" value="1"/>
</dbReference>
<keyword evidence="3" id="KW-1185">Reference proteome</keyword>
<dbReference type="OrthoDB" id="9815441at2"/>
<evidence type="ECO:0000259" key="1">
    <source>
        <dbReference type="Pfam" id="PF00561"/>
    </source>
</evidence>
<organism evidence="2 3">
    <name type="scientific">Bosea lupini</name>
    <dbReference type="NCBI Taxonomy" id="1036779"/>
    <lineage>
        <taxon>Bacteria</taxon>
        <taxon>Pseudomonadati</taxon>
        <taxon>Pseudomonadota</taxon>
        <taxon>Alphaproteobacteria</taxon>
        <taxon>Hyphomicrobiales</taxon>
        <taxon>Boseaceae</taxon>
        <taxon>Bosea</taxon>
    </lineage>
</organism>
<evidence type="ECO:0000313" key="3">
    <source>
        <dbReference type="Proteomes" id="UP000199664"/>
    </source>
</evidence>
<dbReference type="AlphaFoldDB" id="A0A1H7UCM5"/>
<dbReference type="RefSeq" id="WP_091837603.1">
    <property type="nucleotide sequence ID" value="NZ_FOAN01000006.1"/>
</dbReference>
<dbReference type="Proteomes" id="UP000199664">
    <property type="component" value="Unassembled WGS sequence"/>
</dbReference>
<dbReference type="Pfam" id="PF00561">
    <property type="entry name" value="Abhydrolase_1"/>
    <property type="match status" value="1"/>
</dbReference>
<dbReference type="SUPFAM" id="SSF53474">
    <property type="entry name" value="alpha/beta-Hydrolases"/>
    <property type="match status" value="1"/>
</dbReference>
<gene>
    <name evidence="2" type="ORF">SAMN04515666_106206</name>
</gene>
<accession>A0A1H7UCM5</accession>
<evidence type="ECO:0000313" key="2">
    <source>
        <dbReference type="EMBL" id="SEL94428.1"/>
    </source>
</evidence>
<dbReference type="InterPro" id="IPR000073">
    <property type="entry name" value="AB_hydrolase_1"/>
</dbReference>
<feature type="domain" description="AB hydrolase-1" evidence="1">
    <location>
        <begin position="35"/>
        <end position="147"/>
    </location>
</feature>
<dbReference type="STRING" id="1036779.SAMN04515666_106206"/>
<dbReference type="InterPro" id="IPR029058">
    <property type="entry name" value="AB_hydrolase_fold"/>
</dbReference>
<protein>
    <submittedName>
        <fullName evidence="2">Pimeloyl-ACP methyl ester carboxylesterase</fullName>
    </submittedName>
</protein>
<dbReference type="EMBL" id="FOAN01000006">
    <property type="protein sequence ID" value="SEL94428.1"/>
    <property type="molecule type" value="Genomic_DNA"/>
</dbReference>
<dbReference type="PRINTS" id="PR00111">
    <property type="entry name" value="ABHYDROLASE"/>
</dbReference>
<sequence length="272" mass="29566">MRTIEEHDVFLQLGDHQLFARSWIPSDPETGRHAPILLLHDSLGCVELWRSFPETLAAATGRRIVAYDRLGFGRSDPHPGRLGLDFVGEEGRSTVPQLCDRLGIGDFIACGHSVGGGMAVETAAQWPGRCRALVTIAAQAFVEDRTLEGIRVAQRDLEGPGNIARLARYHGDKTRWVIDAWIETWLSPAFASWTVDRPLAGVRCPVLAVHGELDEYGSARHPQRIAEGRGEALILPGIGHVPHREAEDVLVEAIAGFLSLLLPSGEKVSAGG</sequence>
<dbReference type="Gene3D" id="3.40.50.1820">
    <property type="entry name" value="alpha/beta hydrolase"/>
    <property type="match status" value="1"/>
</dbReference>